<dbReference type="GO" id="GO:0051213">
    <property type="term" value="F:dioxygenase activity"/>
    <property type="evidence" value="ECO:0007669"/>
    <property type="project" value="UniProtKB-KW"/>
</dbReference>
<evidence type="ECO:0000259" key="9">
    <source>
        <dbReference type="PROSITE" id="PS51471"/>
    </source>
</evidence>
<dbReference type="InterPro" id="IPR027450">
    <property type="entry name" value="AlkB-like"/>
</dbReference>
<evidence type="ECO:0000256" key="3">
    <source>
        <dbReference type="ARBA" id="ARBA00022723"/>
    </source>
</evidence>
<evidence type="ECO:0000256" key="1">
    <source>
        <dbReference type="ARBA" id="ARBA00004123"/>
    </source>
</evidence>
<feature type="region of interest" description="Disordered" evidence="8">
    <location>
        <begin position="10"/>
        <end position="46"/>
    </location>
</feature>
<gene>
    <name evidence="10" type="ORF">Poli38472_014520</name>
</gene>
<sequence length="253" mass="28452">MDFRRLLREERQRALQRKSQGDETAAPTENEESASNDEKAAEAELSNEPLTGWRIRPQLDLTQFRVDGIRSVYYVPEWLTQEEEDAILGRVYGAPATMWVSLKRRRLQMYGGQVKAPFSPEPLPLWLTQIASGLVDAGVFVEATRPNHALINEYGVGEGIMPHEDGPAYHPMVAIISTGADARVTFAPHRKWTAETPDVPDTALTEVSFMVRRRSLLLFTEDAYTEYLHSIDGVELGKRVSLTIRHVHVAPSA</sequence>
<keyword evidence="11" id="KW-1185">Reference proteome</keyword>
<dbReference type="InterPro" id="IPR037151">
    <property type="entry name" value="AlkB-like_sf"/>
</dbReference>
<dbReference type="InterPro" id="IPR005123">
    <property type="entry name" value="Oxoglu/Fe-dep_dioxygenase_dom"/>
</dbReference>
<dbReference type="Proteomes" id="UP000794436">
    <property type="component" value="Unassembled WGS sequence"/>
</dbReference>
<keyword evidence="5" id="KW-0560">Oxidoreductase</keyword>
<comment type="subcellular location">
    <subcellularLocation>
        <location evidence="1">Nucleus</location>
    </subcellularLocation>
</comment>
<comment type="caution">
    <text evidence="10">The sequence shown here is derived from an EMBL/GenBank/DDBJ whole genome shotgun (WGS) entry which is preliminary data.</text>
</comment>
<dbReference type="PANTHER" id="PTHR46030">
    <property type="entry name" value="ALPHA-KETOGLUTARATE-DEPENDENT DIOXYGENASE ALKB HOMOLOG 6"/>
    <property type="match status" value="1"/>
</dbReference>
<keyword evidence="6" id="KW-0408">Iron</keyword>
<protein>
    <recommendedName>
        <fullName evidence="9">Fe2OG dioxygenase domain-containing protein</fullName>
    </recommendedName>
</protein>
<keyword evidence="4" id="KW-0223">Dioxygenase</keyword>
<evidence type="ECO:0000256" key="4">
    <source>
        <dbReference type="ARBA" id="ARBA00022964"/>
    </source>
</evidence>
<evidence type="ECO:0000256" key="5">
    <source>
        <dbReference type="ARBA" id="ARBA00023002"/>
    </source>
</evidence>
<dbReference type="InterPro" id="IPR032862">
    <property type="entry name" value="ALKBH6"/>
</dbReference>
<organism evidence="10 11">
    <name type="scientific">Pythium oligandrum</name>
    <name type="common">Mycoparasitic fungus</name>
    <dbReference type="NCBI Taxonomy" id="41045"/>
    <lineage>
        <taxon>Eukaryota</taxon>
        <taxon>Sar</taxon>
        <taxon>Stramenopiles</taxon>
        <taxon>Oomycota</taxon>
        <taxon>Peronosporomycetes</taxon>
        <taxon>Pythiales</taxon>
        <taxon>Pythiaceae</taxon>
        <taxon>Pythium</taxon>
    </lineage>
</organism>
<keyword evidence="3" id="KW-0479">Metal-binding</keyword>
<evidence type="ECO:0000256" key="7">
    <source>
        <dbReference type="ARBA" id="ARBA00023242"/>
    </source>
</evidence>
<name>A0A8K1CCV7_PYTOL</name>
<dbReference type="SUPFAM" id="SSF51197">
    <property type="entry name" value="Clavaminate synthase-like"/>
    <property type="match status" value="1"/>
</dbReference>
<evidence type="ECO:0000256" key="8">
    <source>
        <dbReference type="SAM" id="MobiDB-lite"/>
    </source>
</evidence>
<dbReference type="GO" id="GO:0046872">
    <property type="term" value="F:metal ion binding"/>
    <property type="evidence" value="ECO:0007669"/>
    <property type="project" value="UniProtKB-KW"/>
</dbReference>
<dbReference type="AlphaFoldDB" id="A0A8K1CCV7"/>
<evidence type="ECO:0000256" key="2">
    <source>
        <dbReference type="ARBA" id="ARBA00007879"/>
    </source>
</evidence>
<keyword evidence="7" id="KW-0539">Nucleus</keyword>
<dbReference type="OrthoDB" id="412814at2759"/>
<dbReference type="PANTHER" id="PTHR46030:SF1">
    <property type="entry name" value="ALPHA-KETOGLUTARATE-DEPENDENT DIOXYGENASE ALKB HOMOLOG 6"/>
    <property type="match status" value="1"/>
</dbReference>
<dbReference type="Gene3D" id="2.60.120.590">
    <property type="entry name" value="Alpha-ketoglutarate-dependent dioxygenase AlkB-like"/>
    <property type="match status" value="1"/>
</dbReference>
<dbReference type="EMBL" id="SPLM01000078">
    <property type="protein sequence ID" value="TMW61059.1"/>
    <property type="molecule type" value="Genomic_DNA"/>
</dbReference>
<evidence type="ECO:0000313" key="11">
    <source>
        <dbReference type="Proteomes" id="UP000794436"/>
    </source>
</evidence>
<evidence type="ECO:0000313" key="10">
    <source>
        <dbReference type="EMBL" id="TMW61059.1"/>
    </source>
</evidence>
<comment type="similarity">
    <text evidence="2">Belongs to the alkB family.</text>
</comment>
<dbReference type="GO" id="GO:0005634">
    <property type="term" value="C:nucleus"/>
    <property type="evidence" value="ECO:0007669"/>
    <property type="project" value="UniProtKB-SubCell"/>
</dbReference>
<dbReference type="PROSITE" id="PS51471">
    <property type="entry name" value="FE2OG_OXY"/>
    <property type="match status" value="1"/>
</dbReference>
<reference evidence="10" key="1">
    <citation type="submission" date="2019-03" db="EMBL/GenBank/DDBJ databases">
        <title>Long read genome sequence of the mycoparasitic Pythium oligandrum ATCC 38472 isolated from sugarbeet rhizosphere.</title>
        <authorList>
            <person name="Gaulin E."/>
        </authorList>
    </citation>
    <scope>NUCLEOTIDE SEQUENCE</scope>
    <source>
        <strain evidence="10">ATCC 38472_TT</strain>
    </source>
</reference>
<evidence type="ECO:0000256" key="6">
    <source>
        <dbReference type="ARBA" id="ARBA00023004"/>
    </source>
</evidence>
<accession>A0A8K1CCV7</accession>
<proteinExistence type="inferred from homology"/>
<feature type="domain" description="Fe2OG dioxygenase" evidence="9">
    <location>
        <begin position="145"/>
        <end position="248"/>
    </location>
</feature>
<dbReference type="Pfam" id="PF13532">
    <property type="entry name" value="2OG-FeII_Oxy_2"/>
    <property type="match status" value="1"/>
</dbReference>